<dbReference type="RefSeq" id="WP_202776519.1">
    <property type="nucleotide sequence ID" value="NZ_CP065425.1"/>
</dbReference>
<organism evidence="1 2">
    <name type="scientific">Heyndrickxia vini</name>
    <dbReference type="NCBI Taxonomy" id="1476025"/>
    <lineage>
        <taxon>Bacteria</taxon>
        <taxon>Bacillati</taxon>
        <taxon>Bacillota</taxon>
        <taxon>Bacilli</taxon>
        <taxon>Bacillales</taxon>
        <taxon>Bacillaceae</taxon>
        <taxon>Heyndrickxia</taxon>
    </lineage>
</organism>
<keyword evidence="2" id="KW-1185">Reference proteome</keyword>
<accession>A0ABX7DXI6</accession>
<gene>
    <name evidence="1" type="ORF">I5776_11305</name>
</gene>
<dbReference type="EMBL" id="CP065425">
    <property type="protein sequence ID" value="QQZ07684.1"/>
    <property type="molecule type" value="Genomic_DNA"/>
</dbReference>
<dbReference type="Pfam" id="PF06338">
    <property type="entry name" value="ComK"/>
    <property type="match status" value="1"/>
</dbReference>
<sequence>MKKLNKYVTNPDTCIIIPKYDEYGDLLSIVIEIERVFLVNMRPIEIINFSLLNHASSYRGATDGAKYLLGNTTMTPIMISEKQSIYCFPTMSPLNNNCVWLFLGQYKNHKYVNKKRVEVLFKNDHSIVLDVSQKSFEKKLQKAYRLKDRIDKQGQEEVDIDELSKVTICRDPESNSYIVMD</sequence>
<dbReference type="InterPro" id="IPR010461">
    <property type="entry name" value="ComK"/>
</dbReference>
<dbReference type="Proteomes" id="UP000595691">
    <property type="component" value="Chromosome"/>
</dbReference>
<evidence type="ECO:0000313" key="2">
    <source>
        <dbReference type="Proteomes" id="UP000595691"/>
    </source>
</evidence>
<reference evidence="1 2" key="1">
    <citation type="submission" date="2020-11" db="EMBL/GenBank/DDBJ databases">
        <title>Taxonomic evaluation of the Bacillus sporothermodurans group of bacteria based on whole genome sequences.</title>
        <authorList>
            <person name="Fiedler G."/>
            <person name="Herbstmann A.-D."/>
            <person name="Doll E."/>
            <person name="Wenning M."/>
            <person name="Brinks E."/>
            <person name="Kabisch J."/>
            <person name="Breitenwieser F."/>
            <person name="Lappann M."/>
            <person name="Boehnlein C."/>
            <person name="Franz C."/>
        </authorList>
    </citation>
    <scope>NUCLEOTIDE SEQUENCE [LARGE SCALE GENOMIC DNA]</scope>
    <source>
        <strain evidence="1 2">JCM 19841</strain>
    </source>
</reference>
<name>A0ABX7DXI6_9BACI</name>
<proteinExistence type="predicted"/>
<evidence type="ECO:0000313" key="1">
    <source>
        <dbReference type="EMBL" id="QQZ07684.1"/>
    </source>
</evidence>
<protein>
    <submittedName>
        <fullName evidence="1">Competence protein ComK</fullName>
    </submittedName>
</protein>